<dbReference type="STRING" id="357809.Cphy_3595"/>
<proteinExistence type="predicted"/>
<protein>
    <recommendedName>
        <fullName evidence="3">AlgX/AlgJ SGNH hydrolase-like domain-containing protein</fullName>
    </recommendedName>
</protein>
<evidence type="ECO:0008006" key="3">
    <source>
        <dbReference type="Google" id="ProtNLM"/>
    </source>
</evidence>
<dbReference type="KEGG" id="cpy:Cphy_3595"/>
<evidence type="ECO:0000313" key="2">
    <source>
        <dbReference type="Proteomes" id="UP000000370"/>
    </source>
</evidence>
<dbReference type="Proteomes" id="UP000000370">
    <property type="component" value="Chromosome"/>
</dbReference>
<dbReference type="RefSeq" id="WP_012201592.1">
    <property type="nucleotide sequence ID" value="NC_010001.1"/>
</dbReference>
<accession>A9KIT1</accession>
<keyword evidence="2" id="KW-1185">Reference proteome</keyword>
<evidence type="ECO:0000313" key="1">
    <source>
        <dbReference type="EMBL" id="ABX43944.1"/>
    </source>
</evidence>
<dbReference type="OrthoDB" id="175771at2"/>
<organism evidence="1 2">
    <name type="scientific">Lachnoclostridium phytofermentans (strain ATCC 700394 / DSM 18823 / ISDg)</name>
    <name type="common">Clostridium phytofermentans</name>
    <dbReference type="NCBI Taxonomy" id="357809"/>
    <lineage>
        <taxon>Bacteria</taxon>
        <taxon>Bacillati</taxon>
        <taxon>Bacillota</taxon>
        <taxon>Clostridia</taxon>
        <taxon>Lachnospirales</taxon>
        <taxon>Lachnospiraceae</taxon>
    </lineage>
</organism>
<reference evidence="2" key="1">
    <citation type="submission" date="2007-11" db="EMBL/GenBank/DDBJ databases">
        <title>Complete genome sequence of Clostridium phytofermentans ISDg.</title>
        <authorList>
            <person name="Leschine S.B."/>
            <person name="Warnick T.A."/>
            <person name="Blanchard J.L."/>
            <person name="Schnell D.J."/>
            <person name="Petit E.L."/>
            <person name="LaTouf W.G."/>
            <person name="Copeland A."/>
            <person name="Lucas S."/>
            <person name="Lapidus A."/>
            <person name="Barry K."/>
            <person name="Glavina del Rio T."/>
            <person name="Dalin E."/>
            <person name="Tice H."/>
            <person name="Pitluck S."/>
            <person name="Kiss H."/>
            <person name="Brettin T."/>
            <person name="Bruce D."/>
            <person name="Detter J.C."/>
            <person name="Han C."/>
            <person name="Kuske C."/>
            <person name="Schmutz J."/>
            <person name="Larimer F."/>
            <person name="Land M."/>
            <person name="Hauser L."/>
            <person name="Kyrpides N."/>
            <person name="Kim E.A."/>
            <person name="Richardson P."/>
        </authorList>
    </citation>
    <scope>NUCLEOTIDE SEQUENCE [LARGE SCALE GENOMIC DNA]</scope>
    <source>
        <strain evidence="2">ATCC 700394 / DSM 18823 / ISDg</strain>
    </source>
</reference>
<dbReference type="eggNOG" id="ENOG502Z8CW">
    <property type="taxonomic scope" value="Bacteria"/>
</dbReference>
<gene>
    <name evidence="1" type="ordered locus">Cphy_3595</name>
</gene>
<dbReference type="EMBL" id="CP000885">
    <property type="protein sequence ID" value="ABX43944.1"/>
    <property type="molecule type" value="Genomic_DNA"/>
</dbReference>
<dbReference type="HOGENOM" id="CLU_031022_0_0_9"/>
<dbReference type="AlphaFoldDB" id="A9KIT1"/>
<name>A9KIT1_LACP7</name>
<sequence precursor="true">MKKKGIMGISVICLLCLSIGLAVFIKKGNDKKVEPLVASEVGENGIFSAGDYFILAMDKYEENYSHLMSKKLNEISKLYLNDTMKKFYSVVPEKSYFVENDIFPRENYDSMLSILKEEVKGMEYIDLFGTLSISDYYKTDLHWKQEKLFPVVEKLGKSMDFKINTKNFKENIIDDYYGVYKGYGIEAKSETLTYLTNDYTQNALVSVFDVAEQTGVYFMNAFNTDVWYNMFLSGPNPLITIENPAVTNGRELIIFGDSFSSSLTPLLLEAYQKITLIDLRFVATQYLGEIIDFTSQDVLFLYNAQIVNRCAMLR</sequence>